<dbReference type="EMBL" id="AP014924">
    <property type="protein sequence ID" value="BAS27211.1"/>
    <property type="molecule type" value="Genomic_DNA"/>
</dbReference>
<dbReference type="AlphaFoldDB" id="A0A0K2SJB6"/>
<dbReference type="PANTHER" id="PTHR40076">
    <property type="entry name" value="MEMBRANE PROTEIN-RELATED"/>
    <property type="match status" value="1"/>
</dbReference>
<protein>
    <recommendedName>
        <fullName evidence="4">Glycerophosphoryl diester phosphodiesterase membrane domain-containing protein</fullName>
    </recommendedName>
</protein>
<keyword evidence="1" id="KW-0812">Transmembrane</keyword>
<organism evidence="2 3">
    <name type="scientific">Limnochorda pilosa</name>
    <dbReference type="NCBI Taxonomy" id="1555112"/>
    <lineage>
        <taxon>Bacteria</taxon>
        <taxon>Bacillati</taxon>
        <taxon>Bacillota</taxon>
        <taxon>Limnochordia</taxon>
        <taxon>Limnochordales</taxon>
        <taxon>Limnochordaceae</taxon>
        <taxon>Limnochorda</taxon>
    </lineage>
</organism>
<reference evidence="3" key="2">
    <citation type="journal article" date="2016" name="Int. J. Syst. Evol. Microbiol.">
        <title>Complete genome sequence and cell structure of Limnochorda pilosa, a Gram-negative spore-former within the phylum Firmicutes.</title>
        <authorList>
            <person name="Watanabe M."/>
            <person name="Kojima H."/>
            <person name="Fukui M."/>
        </authorList>
    </citation>
    <scope>NUCLEOTIDE SEQUENCE [LARGE SCALE GENOMIC DNA]</scope>
    <source>
        <strain evidence="3">HC45</strain>
    </source>
</reference>
<name>A0A0K2SJB6_LIMPI</name>
<dbReference type="STRING" id="1555112.LIP_1360"/>
<evidence type="ECO:0000256" key="1">
    <source>
        <dbReference type="SAM" id="Phobius"/>
    </source>
</evidence>
<keyword evidence="3" id="KW-1185">Reference proteome</keyword>
<feature type="transmembrane region" description="Helical" evidence="1">
    <location>
        <begin position="153"/>
        <end position="178"/>
    </location>
</feature>
<accession>A0A0K2SJB6</accession>
<feature type="transmembrane region" description="Helical" evidence="1">
    <location>
        <begin position="199"/>
        <end position="218"/>
    </location>
</feature>
<feature type="transmembrane region" description="Helical" evidence="1">
    <location>
        <begin position="116"/>
        <end position="141"/>
    </location>
</feature>
<gene>
    <name evidence="2" type="ORF">LIP_1360</name>
</gene>
<evidence type="ECO:0000313" key="3">
    <source>
        <dbReference type="Proteomes" id="UP000065807"/>
    </source>
</evidence>
<feature type="transmembrane region" description="Helical" evidence="1">
    <location>
        <begin position="42"/>
        <end position="63"/>
    </location>
</feature>
<dbReference type="InterPro" id="IPR010380">
    <property type="entry name" value="DUF975"/>
</dbReference>
<keyword evidence="1" id="KW-1133">Transmembrane helix</keyword>
<sequence length="265" mass="28012">MGPSSSRLGGGPLGTGHLGRDPFAFGVGALLGRAWELLRPDLLKHVGFLVTLVLLELILVGMAEAVKSSLLVLFLSLVAAIVGSLLASGHLLAALERASGLTPTFGDFFGVRHRALTVVFAMWLQALIPQLSGLLLLLFAWLLSLTGGDVGVLVFFVAGVWLMLYLGFGYMITIPLVLDQNLSPWRALTTSARALRGRRLTVLGVLAVLFLINVLGALPFGLGLLVTAPLGPTAIVAVYEALFGITGRLPGRRSTLASSWSPPLR</sequence>
<keyword evidence="1" id="KW-0472">Membrane</keyword>
<dbReference type="PANTHER" id="PTHR40076:SF1">
    <property type="entry name" value="MEMBRANE PROTEIN"/>
    <property type="match status" value="1"/>
</dbReference>
<evidence type="ECO:0008006" key="4">
    <source>
        <dbReference type="Google" id="ProtNLM"/>
    </source>
</evidence>
<dbReference type="KEGG" id="lpil:LIP_1360"/>
<feature type="transmembrane region" description="Helical" evidence="1">
    <location>
        <begin position="69"/>
        <end position="95"/>
    </location>
</feature>
<reference evidence="3" key="1">
    <citation type="submission" date="2015-07" db="EMBL/GenBank/DDBJ databases">
        <title>Complete genome sequence and phylogenetic analysis of Limnochorda pilosa.</title>
        <authorList>
            <person name="Watanabe M."/>
            <person name="Kojima H."/>
            <person name="Fukui M."/>
        </authorList>
    </citation>
    <scope>NUCLEOTIDE SEQUENCE [LARGE SCALE GENOMIC DNA]</scope>
    <source>
        <strain evidence="3">HC45</strain>
    </source>
</reference>
<proteinExistence type="predicted"/>
<evidence type="ECO:0000313" key="2">
    <source>
        <dbReference type="EMBL" id="BAS27211.1"/>
    </source>
</evidence>
<dbReference type="Proteomes" id="UP000065807">
    <property type="component" value="Chromosome"/>
</dbReference>